<organism evidence="1 2">
    <name type="scientific">Flavobacterium profundi</name>
    <dbReference type="NCBI Taxonomy" id="1774945"/>
    <lineage>
        <taxon>Bacteria</taxon>
        <taxon>Pseudomonadati</taxon>
        <taxon>Bacteroidota</taxon>
        <taxon>Flavobacteriia</taxon>
        <taxon>Flavobacteriales</taxon>
        <taxon>Flavobacteriaceae</taxon>
        <taxon>Flavobacterium</taxon>
    </lineage>
</organism>
<dbReference type="RefSeq" id="WP_140996415.1">
    <property type="nucleotide sequence ID" value="NZ_VDCZ01000001.1"/>
</dbReference>
<dbReference type="EMBL" id="WQLW01000001">
    <property type="protein sequence ID" value="MVO08034.1"/>
    <property type="molecule type" value="Genomic_DNA"/>
</dbReference>
<dbReference type="OrthoDB" id="9911891at2"/>
<name>A0A6I4IEL0_9FLAO</name>
<keyword evidence="2" id="KW-1185">Reference proteome</keyword>
<evidence type="ECO:0000313" key="2">
    <source>
        <dbReference type="Proteomes" id="UP000431264"/>
    </source>
</evidence>
<proteinExistence type="predicted"/>
<sequence>MTSKEHKEYVLALKKYSDNLLKSENNVKDFLVDAGIHTQTGRLTKVYSSSEPIGYKSEKSKQEKSK</sequence>
<comment type="caution">
    <text evidence="1">The sequence shown here is derived from an EMBL/GenBank/DDBJ whole genome shotgun (WGS) entry which is preliminary data.</text>
</comment>
<accession>A0A6I4IEL0</accession>
<gene>
    <name evidence="1" type="ORF">GOQ30_02490</name>
</gene>
<evidence type="ECO:0000313" key="1">
    <source>
        <dbReference type="EMBL" id="MVO08034.1"/>
    </source>
</evidence>
<dbReference type="Proteomes" id="UP000431264">
    <property type="component" value="Unassembled WGS sequence"/>
</dbReference>
<dbReference type="AlphaFoldDB" id="A0A6I4IEL0"/>
<protein>
    <submittedName>
        <fullName evidence="1">Uncharacterized protein</fullName>
    </submittedName>
</protein>
<reference evidence="2" key="1">
    <citation type="submission" date="2019-05" db="EMBL/GenBank/DDBJ databases">
        <title>Flavobacterium profundi sp. nov., isolated from a deep-sea seamount.</title>
        <authorList>
            <person name="Zhang D.-C."/>
        </authorList>
    </citation>
    <scope>NUCLEOTIDE SEQUENCE [LARGE SCALE GENOMIC DNA]</scope>
    <source>
        <strain evidence="2">TP390</strain>
    </source>
</reference>